<evidence type="ECO:0000256" key="10">
    <source>
        <dbReference type="ARBA" id="ARBA00081951"/>
    </source>
</evidence>
<dbReference type="PANTHER" id="PTHR10882">
    <property type="entry name" value="DIPHTHINE SYNTHASE"/>
    <property type="match status" value="1"/>
</dbReference>
<feature type="binding site" evidence="11">
    <location>
        <position position="221"/>
    </location>
    <ligand>
        <name>S-adenosyl-L-methionine</name>
        <dbReference type="ChEBI" id="CHEBI:59789"/>
    </ligand>
</feature>
<dbReference type="FunFam" id="3.40.1010.10:FF:000004">
    <property type="entry name" value="Putative diphthine synthase"/>
    <property type="match status" value="1"/>
</dbReference>
<evidence type="ECO:0000256" key="6">
    <source>
        <dbReference type="ARBA" id="ARBA00022679"/>
    </source>
</evidence>
<evidence type="ECO:0000313" key="14">
    <source>
        <dbReference type="Proteomes" id="UP000191285"/>
    </source>
</evidence>
<dbReference type="InterPro" id="IPR004551">
    <property type="entry name" value="Dphthn_synthase"/>
</dbReference>
<feature type="binding site" evidence="11">
    <location>
        <position position="163"/>
    </location>
    <ligand>
        <name>S-adenosyl-L-methionine</name>
        <dbReference type="ChEBI" id="CHEBI:59789"/>
    </ligand>
</feature>
<evidence type="ECO:0000256" key="1">
    <source>
        <dbReference type="ARBA" id="ARBA00004006"/>
    </source>
</evidence>
<dbReference type="GO" id="GO:0141133">
    <property type="term" value="F:diphthine methyl ester synthase activity"/>
    <property type="evidence" value="ECO:0007669"/>
    <property type="project" value="UniProtKB-EC"/>
</dbReference>
<dbReference type="InterPro" id="IPR014776">
    <property type="entry name" value="4pyrrole_Mease_sub2"/>
</dbReference>
<dbReference type="AlphaFoldDB" id="A0A1V6TFQ7"/>
<feature type="binding site" evidence="11">
    <location>
        <position position="9"/>
    </location>
    <ligand>
        <name>S-adenosyl-L-methionine</name>
        <dbReference type="ChEBI" id="CHEBI:59789"/>
    </ligand>
</feature>
<protein>
    <recommendedName>
        <fullName evidence="9">Diphthine methyl ester synthase</fullName>
        <ecNumber evidence="4">2.1.1.314</ecNumber>
    </recommendedName>
    <alternativeName>
        <fullName evidence="10">Diphthamide biosynthesis methyltransferase</fullName>
    </alternativeName>
</protein>
<keyword evidence="5" id="KW-0489">Methyltransferase</keyword>
<dbReference type="EC" id="2.1.1.314" evidence="4"/>
<accession>A0A1V6TFQ7</accession>
<keyword evidence="14" id="KW-1185">Reference proteome</keyword>
<dbReference type="InterPro" id="IPR014777">
    <property type="entry name" value="4pyrrole_Mease_sub1"/>
</dbReference>
<comment type="catalytic activity">
    <reaction evidence="8">
        <text>2-[(3S)-amino-3-carboxypropyl]-L-histidyl-[translation elongation factor 2] + 4 S-adenosyl-L-methionine = diphthine methyl ester-[translation elongation factor 2] + 4 S-adenosyl-L-homocysteine + 3 H(+)</text>
        <dbReference type="Rhea" id="RHEA:42652"/>
        <dbReference type="Rhea" id="RHEA-COMP:9749"/>
        <dbReference type="Rhea" id="RHEA-COMP:10173"/>
        <dbReference type="ChEBI" id="CHEBI:15378"/>
        <dbReference type="ChEBI" id="CHEBI:57856"/>
        <dbReference type="ChEBI" id="CHEBI:59789"/>
        <dbReference type="ChEBI" id="CHEBI:73995"/>
        <dbReference type="ChEBI" id="CHEBI:79005"/>
        <dbReference type="EC" id="2.1.1.314"/>
    </reaction>
</comment>
<evidence type="ECO:0000256" key="5">
    <source>
        <dbReference type="ARBA" id="ARBA00022603"/>
    </source>
</evidence>
<evidence type="ECO:0000256" key="3">
    <source>
        <dbReference type="ARBA" id="ARBA00006729"/>
    </source>
</evidence>
<feature type="binding site" evidence="11">
    <location>
        <position position="246"/>
    </location>
    <ligand>
        <name>S-adenosyl-L-methionine</name>
        <dbReference type="ChEBI" id="CHEBI:59789"/>
    </ligand>
</feature>
<dbReference type="PIRSF" id="PIRSF036432">
    <property type="entry name" value="Diphthine_synth"/>
    <property type="match status" value="1"/>
</dbReference>
<evidence type="ECO:0000313" key="13">
    <source>
        <dbReference type="EMBL" id="OQE25185.1"/>
    </source>
</evidence>
<evidence type="ECO:0000259" key="12">
    <source>
        <dbReference type="Pfam" id="PF00590"/>
    </source>
</evidence>
<dbReference type="OrthoDB" id="2516at2759"/>
<dbReference type="Pfam" id="PF00590">
    <property type="entry name" value="TP_methylase"/>
    <property type="match status" value="1"/>
</dbReference>
<evidence type="ECO:0000256" key="8">
    <source>
        <dbReference type="ARBA" id="ARBA00048752"/>
    </source>
</evidence>
<dbReference type="UniPathway" id="UPA00559"/>
<dbReference type="InterPro" id="IPR000878">
    <property type="entry name" value="4pyrrol_Mease"/>
</dbReference>
<dbReference type="GO" id="GO:0032259">
    <property type="term" value="P:methylation"/>
    <property type="evidence" value="ECO:0007669"/>
    <property type="project" value="UniProtKB-KW"/>
</dbReference>
<comment type="similarity">
    <text evidence="3">Belongs to the diphthine synthase family.</text>
</comment>
<dbReference type="PANTHER" id="PTHR10882:SF0">
    <property type="entry name" value="DIPHTHINE METHYL ESTER SYNTHASE"/>
    <property type="match status" value="1"/>
</dbReference>
<name>A0A1V6TFQ7_9EURO</name>
<feature type="binding site" evidence="11">
    <location>
        <position position="84"/>
    </location>
    <ligand>
        <name>S-adenosyl-L-methionine</name>
        <dbReference type="ChEBI" id="CHEBI:59789"/>
    </ligand>
</feature>
<organism evidence="13 14">
    <name type="scientific">Penicillium steckii</name>
    <dbReference type="NCBI Taxonomy" id="303698"/>
    <lineage>
        <taxon>Eukaryota</taxon>
        <taxon>Fungi</taxon>
        <taxon>Dikarya</taxon>
        <taxon>Ascomycota</taxon>
        <taxon>Pezizomycotina</taxon>
        <taxon>Eurotiomycetes</taxon>
        <taxon>Eurotiomycetidae</taxon>
        <taxon>Eurotiales</taxon>
        <taxon>Aspergillaceae</taxon>
        <taxon>Penicillium</taxon>
    </lineage>
</organism>
<comment type="pathway">
    <text evidence="2">Protein modification; peptidyl-diphthamide biosynthesis.</text>
</comment>
<dbReference type="SUPFAM" id="SSF53790">
    <property type="entry name" value="Tetrapyrrole methylase"/>
    <property type="match status" value="1"/>
</dbReference>
<keyword evidence="7 11" id="KW-0949">S-adenosyl-L-methionine</keyword>
<dbReference type="FunFam" id="3.30.950.10:FF:000004">
    <property type="entry name" value="Diphthine synthase putative"/>
    <property type="match status" value="1"/>
</dbReference>
<evidence type="ECO:0000256" key="9">
    <source>
        <dbReference type="ARBA" id="ARBA00072033"/>
    </source>
</evidence>
<comment type="function">
    <text evidence="1">S-adenosyl-L-methionine-dependent methyltransferase that catalyzes four methylations of the modified target histidine residue in translation elongation factor 2 (EF-2), to form an intermediate called diphthine methyl ester. The four successive methylation reactions represent the second step of diphthamide biosynthesis.</text>
</comment>
<feature type="binding site" evidence="11">
    <location>
        <begin position="112"/>
        <end position="113"/>
    </location>
    <ligand>
        <name>S-adenosyl-L-methionine</name>
        <dbReference type="ChEBI" id="CHEBI:59789"/>
    </ligand>
</feature>
<dbReference type="Gene3D" id="3.30.950.10">
    <property type="entry name" value="Methyltransferase, Cobalt-precorrin-4 Transmethylase, Domain 2"/>
    <property type="match status" value="1"/>
</dbReference>
<evidence type="ECO:0000256" key="7">
    <source>
        <dbReference type="ARBA" id="ARBA00022691"/>
    </source>
</evidence>
<dbReference type="NCBIfam" id="TIGR00522">
    <property type="entry name" value="dph5"/>
    <property type="match status" value="1"/>
</dbReference>
<keyword evidence="6" id="KW-0808">Transferase</keyword>
<comment type="caution">
    <text evidence="13">The sequence shown here is derived from an EMBL/GenBank/DDBJ whole genome shotgun (WGS) entry which is preliminary data.</text>
</comment>
<dbReference type="Gene3D" id="3.40.1010.10">
    <property type="entry name" value="Cobalt-precorrin-4 Transmethylase, Domain 1"/>
    <property type="match status" value="1"/>
</dbReference>
<evidence type="ECO:0000256" key="4">
    <source>
        <dbReference type="ARBA" id="ARBA00011927"/>
    </source>
</evidence>
<dbReference type="InterPro" id="IPR035996">
    <property type="entry name" value="4pyrrol_Methylase_sf"/>
</dbReference>
<evidence type="ECO:0000256" key="11">
    <source>
        <dbReference type="PIRSR" id="PIRSR036432-1"/>
    </source>
</evidence>
<reference evidence="14" key="1">
    <citation type="journal article" date="2017" name="Nat. Microbiol.">
        <title>Global analysis of biosynthetic gene clusters reveals vast potential of secondary metabolite production in Penicillium species.</title>
        <authorList>
            <person name="Nielsen J.C."/>
            <person name="Grijseels S."/>
            <person name="Prigent S."/>
            <person name="Ji B."/>
            <person name="Dainat J."/>
            <person name="Nielsen K.F."/>
            <person name="Frisvad J.C."/>
            <person name="Workman M."/>
            <person name="Nielsen J."/>
        </authorList>
    </citation>
    <scope>NUCLEOTIDE SEQUENCE [LARGE SCALE GENOMIC DNA]</scope>
    <source>
        <strain evidence="14">IBT 24891</strain>
    </source>
</reference>
<feature type="binding site" evidence="11">
    <location>
        <position position="87"/>
    </location>
    <ligand>
        <name>S-adenosyl-L-methionine</name>
        <dbReference type="ChEBI" id="CHEBI:59789"/>
    </ligand>
</feature>
<dbReference type="GO" id="GO:0017183">
    <property type="term" value="P:protein histidyl modification to diphthamide"/>
    <property type="evidence" value="ECO:0007669"/>
    <property type="project" value="UniProtKB-UniPathway"/>
</dbReference>
<sequence length="285" mass="31627">MLHLVGLGLADEKDITVRGLEIVKKAERVYLEAYTAILLVDKSKLEEFYGRPVIEADRELVESGSDDILAGADKTDIAFLVVGDPFGATTHTDLVLRARELGIQTNVVPNASIMSGIGCTGLQLYNFGQTVSMVFFTENWKPSSFYDKVRENAQIGLHTLVLLDIKVKEQSMENLARGRRIFEPPRYMTVAQCASQLVETEETRQEGVYHADSLAVGAARVGAPDQKIVVGTLEELSSVDLGAPLHSLVLLGRRTHDLERDYIRQFAVDEKTFDASYQKYYGHST</sequence>
<dbReference type="EMBL" id="MLKD01000006">
    <property type="protein sequence ID" value="OQE25185.1"/>
    <property type="molecule type" value="Genomic_DNA"/>
</dbReference>
<dbReference type="HAMAP" id="MF_01084">
    <property type="entry name" value="Diphthine_synth"/>
    <property type="match status" value="1"/>
</dbReference>
<dbReference type="Proteomes" id="UP000191285">
    <property type="component" value="Unassembled WGS sequence"/>
</dbReference>
<proteinExistence type="inferred from homology"/>
<feature type="domain" description="Tetrapyrrole methylase" evidence="12">
    <location>
        <begin position="1"/>
        <end position="236"/>
    </location>
</feature>
<dbReference type="CDD" id="cd11647">
    <property type="entry name" value="DHP5_DphB"/>
    <property type="match status" value="1"/>
</dbReference>
<evidence type="ECO:0000256" key="2">
    <source>
        <dbReference type="ARBA" id="ARBA00005156"/>
    </source>
</evidence>
<gene>
    <name evidence="13" type="ORF">PENSTE_c006G02286</name>
</gene>
<dbReference type="STRING" id="303698.A0A1V6TFQ7"/>